<dbReference type="GO" id="GO:0046900">
    <property type="term" value="P:tetrahydrofolylpolyglutamate metabolic process"/>
    <property type="evidence" value="ECO:0007669"/>
    <property type="project" value="TreeGrafter"/>
</dbReference>
<dbReference type="PROSITE" id="PS51275">
    <property type="entry name" value="PEPTIDASE_C26_GGH"/>
    <property type="match status" value="1"/>
</dbReference>
<feature type="active site" description="Proton donor" evidence="8">
    <location>
        <position position="268"/>
    </location>
</feature>
<evidence type="ECO:0000256" key="2">
    <source>
        <dbReference type="ARBA" id="ARBA00011083"/>
    </source>
</evidence>
<dbReference type="Proteomes" id="UP001140206">
    <property type="component" value="Chromosome 5"/>
</dbReference>
<keyword evidence="6 9" id="KW-0378">Hydrolase</keyword>
<organism evidence="11 12">
    <name type="scientific">Rhynchospora pubera</name>
    <dbReference type="NCBI Taxonomy" id="906938"/>
    <lineage>
        <taxon>Eukaryota</taxon>
        <taxon>Viridiplantae</taxon>
        <taxon>Streptophyta</taxon>
        <taxon>Embryophyta</taxon>
        <taxon>Tracheophyta</taxon>
        <taxon>Spermatophyta</taxon>
        <taxon>Magnoliopsida</taxon>
        <taxon>Liliopsida</taxon>
        <taxon>Poales</taxon>
        <taxon>Cyperaceae</taxon>
        <taxon>Cyperoideae</taxon>
        <taxon>Rhynchosporeae</taxon>
        <taxon>Rhynchospora</taxon>
    </lineage>
</organism>
<dbReference type="SUPFAM" id="SSF52317">
    <property type="entry name" value="Class I glutamine amidotransferase-like"/>
    <property type="match status" value="1"/>
</dbReference>
<dbReference type="AlphaFoldDB" id="A0AAV8C2P9"/>
<dbReference type="InterPro" id="IPR029062">
    <property type="entry name" value="Class_I_gatase-like"/>
</dbReference>
<evidence type="ECO:0000256" key="4">
    <source>
        <dbReference type="ARBA" id="ARBA00022525"/>
    </source>
</evidence>
<dbReference type="GO" id="GO:0005773">
    <property type="term" value="C:vacuole"/>
    <property type="evidence" value="ECO:0007669"/>
    <property type="project" value="TreeGrafter"/>
</dbReference>
<dbReference type="PANTHER" id="PTHR11315">
    <property type="entry name" value="PROTEASE FAMILY C26 GAMMA-GLUTAMYL HYDROLASE"/>
    <property type="match status" value="1"/>
</dbReference>
<comment type="subcellular location">
    <subcellularLocation>
        <location evidence="1">Secreted</location>
        <location evidence="1">Extracellular space</location>
    </subcellularLocation>
</comment>
<feature type="chain" id="PRO_5043776178" description="folate gamma-glutamyl hydrolase" evidence="10">
    <location>
        <begin position="28"/>
        <end position="341"/>
    </location>
</feature>
<evidence type="ECO:0000256" key="5">
    <source>
        <dbReference type="ARBA" id="ARBA00022729"/>
    </source>
</evidence>
<reference evidence="11" key="1">
    <citation type="submission" date="2022-08" db="EMBL/GenBank/DDBJ databases">
        <authorList>
            <person name="Marques A."/>
        </authorList>
    </citation>
    <scope>NUCLEOTIDE SEQUENCE</scope>
    <source>
        <strain evidence="11">RhyPub2mFocal</strain>
        <tissue evidence="11">Leaves</tissue>
    </source>
</reference>
<comment type="similarity">
    <text evidence="2">Belongs to the peptidase C26 family.</text>
</comment>
<accession>A0AAV8C2P9</accession>
<dbReference type="Gene3D" id="3.40.50.880">
    <property type="match status" value="1"/>
</dbReference>
<sequence>MAKMASITSLFTSLSSSFLFLFSFATSQSILLPTDRSNQAQNCPSSDPLSYNYPVIGIITHPGDGAGGRLSNATNVSYIAASYVKFVEAAGARVVPIVYNEAEEIIAEKLKLVNGVIFTGGSAKTGPYFERIKNVFQIILDRNDEGEHFPLLAICLGFELVTKAVSKDNNILERFSAKNQASILQFVDNAATNISIFQRFSPQLIEKLSTDCLVMQNHIFGISPQRLQTNDALSNFFRILTTTPDKNGKIYVSSVQAYNYPVTALQWHPEKNVFEWGVSAIPHSEDAVLVSQAVGNYFISEARKSSTRPSMKKVLDNLIYNYAPRFSGAVGSGFDEVYLFQ</sequence>
<dbReference type="PANTHER" id="PTHR11315:SF0">
    <property type="entry name" value="FOLATE GAMMA-GLUTAMYL HYDROLASE"/>
    <property type="match status" value="1"/>
</dbReference>
<proteinExistence type="inferred from homology"/>
<keyword evidence="4" id="KW-0964">Secreted</keyword>
<evidence type="ECO:0000256" key="10">
    <source>
        <dbReference type="SAM" id="SignalP"/>
    </source>
</evidence>
<comment type="catalytic activity">
    <reaction evidence="7 9">
        <text>(6S)-5,6,7,8-tetrahydrofolyl-(gamma-L-Glu)(n) + (n-1) H2O = (6S)-5,6,7,8-tetrahydrofolate + (n-1) L-glutamate</text>
        <dbReference type="Rhea" id="RHEA:56784"/>
        <dbReference type="Rhea" id="RHEA-COMP:14738"/>
        <dbReference type="ChEBI" id="CHEBI:15377"/>
        <dbReference type="ChEBI" id="CHEBI:29985"/>
        <dbReference type="ChEBI" id="CHEBI:57453"/>
        <dbReference type="ChEBI" id="CHEBI:141005"/>
        <dbReference type="EC" id="3.4.19.9"/>
    </reaction>
</comment>
<dbReference type="PROSITE" id="PS51273">
    <property type="entry name" value="GATASE_TYPE_1"/>
    <property type="match status" value="1"/>
</dbReference>
<gene>
    <name evidence="11" type="ORF">LUZ62_084104</name>
</gene>
<dbReference type="InterPro" id="IPR011697">
    <property type="entry name" value="Peptidase_C26"/>
</dbReference>
<dbReference type="EMBL" id="JAMFTS010000005">
    <property type="protein sequence ID" value="KAJ4749699.1"/>
    <property type="molecule type" value="Genomic_DNA"/>
</dbReference>
<evidence type="ECO:0000313" key="11">
    <source>
        <dbReference type="EMBL" id="KAJ4749699.1"/>
    </source>
</evidence>
<protein>
    <recommendedName>
        <fullName evidence="3 9">folate gamma-glutamyl hydrolase</fullName>
        <ecNumber evidence="3 9">3.4.19.9</ecNumber>
    </recommendedName>
</protein>
<evidence type="ECO:0000256" key="7">
    <source>
        <dbReference type="ARBA" id="ARBA00051589"/>
    </source>
</evidence>
<feature type="active site" description="Nucleophile" evidence="8 9">
    <location>
        <position position="155"/>
    </location>
</feature>
<evidence type="ECO:0000313" key="12">
    <source>
        <dbReference type="Proteomes" id="UP001140206"/>
    </source>
</evidence>
<keyword evidence="5 10" id="KW-0732">Signal</keyword>
<evidence type="ECO:0000256" key="3">
    <source>
        <dbReference type="ARBA" id="ARBA00012886"/>
    </source>
</evidence>
<dbReference type="InterPro" id="IPR015527">
    <property type="entry name" value="Pept_C26_g-glut_hydrolase"/>
</dbReference>
<dbReference type="EC" id="3.4.19.9" evidence="3 9"/>
<evidence type="ECO:0000256" key="1">
    <source>
        <dbReference type="ARBA" id="ARBA00004239"/>
    </source>
</evidence>
<feature type="signal peptide" evidence="10">
    <location>
        <begin position="1"/>
        <end position="27"/>
    </location>
</feature>
<dbReference type="GO" id="GO:0005576">
    <property type="term" value="C:extracellular region"/>
    <property type="evidence" value="ECO:0007669"/>
    <property type="project" value="UniProtKB-SubCell"/>
</dbReference>
<dbReference type="GO" id="GO:0034722">
    <property type="term" value="F:gamma-glutamyl-peptidase activity"/>
    <property type="evidence" value="ECO:0007669"/>
    <property type="project" value="UniProtKB-UniRule"/>
</dbReference>
<evidence type="ECO:0000256" key="8">
    <source>
        <dbReference type="PIRSR" id="PIRSR615527-1"/>
    </source>
</evidence>
<evidence type="ECO:0000256" key="6">
    <source>
        <dbReference type="ARBA" id="ARBA00022801"/>
    </source>
</evidence>
<name>A0AAV8C2P9_9POAL</name>
<comment type="caution">
    <text evidence="11">The sequence shown here is derived from an EMBL/GenBank/DDBJ whole genome shotgun (WGS) entry which is preliminary data.</text>
</comment>
<evidence type="ECO:0000256" key="9">
    <source>
        <dbReference type="PROSITE-ProRule" id="PRU00607"/>
    </source>
</evidence>
<keyword evidence="12" id="KW-1185">Reference proteome</keyword>
<dbReference type="Pfam" id="PF07722">
    <property type="entry name" value="Peptidase_C26"/>
    <property type="match status" value="1"/>
</dbReference>
<feature type="active site" evidence="9">
    <location>
        <position position="268"/>
    </location>
</feature>
<dbReference type="FunFam" id="3.40.50.880:FF:000024">
    <property type="entry name" value="Folate gamma-glutamyl hydrolase"/>
    <property type="match status" value="1"/>
</dbReference>